<organism evidence="2 3">
    <name type="scientific">Leucocoprinus leucothites</name>
    <dbReference type="NCBI Taxonomy" id="201217"/>
    <lineage>
        <taxon>Eukaryota</taxon>
        <taxon>Fungi</taxon>
        <taxon>Dikarya</taxon>
        <taxon>Basidiomycota</taxon>
        <taxon>Agaricomycotina</taxon>
        <taxon>Agaricomycetes</taxon>
        <taxon>Agaricomycetidae</taxon>
        <taxon>Agaricales</taxon>
        <taxon>Agaricineae</taxon>
        <taxon>Agaricaceae</taxon>
        <taxon>Leucocoprinus</taxon>
    </lineage>
</organism>
<gene>
    <name evidence="2" type="ORF">D9756_011042</name>
</gene>
<evidence type="ECO:0000313" key="3">
    <source>
        <dbReference type="Proteomes" id="UP000559027"/>
    </source>
</evidence>
<accession>A0A8H5FQ85</accession>
<reference evidence="2 3" key="1">
    <citation type="journal article" date="2020" name="ISME J.">
        <title>Uncovering the hidden diversity of litter-decomposition mechanisms in mushroom-forming fungi.</title>
        <authorList>
            <person name="Floudas D."/>
            <person name="Bentzer J."/>
            <person name="Ahren D."/>
            <person name="Johansson T."/>
            <person name="Persson P."/>
            <person name="Tunlid A."/>
        </authorList>
    </citation>
    <scope>NUCLEOTIDE SEQUENCE [LARGE SCALE GENOMIC DNA]</scope>
    <source>
        <strain evidence="2 3">CBS 146.42</strain>
    </source>
</reference>
<evidence type="ECO:0000313" key="2">
    <source>
        <dbReference type="EMBL" id="KAF5345595.1"/>
    </source>
</evidence>
<feature type="compositionally biased region" description="Basic and acidic residues" evidence="1">
    <location>
        <begin position="42"/>
        <end position="57"/>
    </location>
</feature>
<name>A0A8H5FQ85_9AGAR</name>
<keyword evidence="3" id="KW-1185">Reference proteome</keyword>
<dbReference type="Proteomes" id="UP000559027">
    <property type="component" value="Unassembled WGS sequence"/>
</dbReference>
<evidence type="ECO:0000256" key="1">
    <source>
        <dbReference type="SAM" id="MobiDB-lite"/>
    </source>
</evidence>
<dbReference type="EMBL" id="JAACJO010000043">
    <property type="protein sequence ID" value="KAF5345595.1"/>
    <property type="molecule type" value="Genomic_DNA"/>
</dbReference>
<comment type="caution">
    <text evidence="2">The sequence shown here is derived from an EMBL/GenBank/DDBJ whole genome shotgun (WGS) entry which is preliminary data.</text>
</comment>
<protein>
    <submittedName>
        <fullName evidence="2">Uncharacterized protein</fullName>
    </submittedName>
</protein>
<sequence length="128" mass="14301">MHKTPAPDTVPRFTQLSLLQVPAAKIGERELVVEHFNMTDNTADRKRTEHKAREQAHAKYATKHTSDTHGPSSSSALLFAEAPRYLLTPRISHLGPSFPSTESLTQFCLSEIHALKGKLDDQPEEKET</sequence>
<proteinExistence type="predicted"/>
<dbReference type="AlphaFoldDB" id="A0A8H5FQ85"/>
<feature type="region of interest" description="Disordered" evidence="1">
    <location>
        <begin position="42"/>
        <end position="74"/>
    </location>
</feature>